<feature type="transmembrane region" description="Helical" evidence="3">
    <location>
        <begin position="409"/>
        <end position="434"/>
    </location>
</feature>
<proteinExistence type="predicted"/>
<feature type="domain" description="NADH:quinone oxidoreductase/Mrp antiporter transmembrane" evidence="4">
    <location>
        <begin position="136"/>
        <end position="413"/>
    </location>
</feature>
<comment type="subcellular location">
    <subcellularLocation>
        <location evidence="1">Endomembrane system</location>
        <topology evidence="1">Multi-pass membrane protein</topology>
    </subcellularLocation>
    <subcellularLocation>
        <location evidence="2">Membrane</location>
        <topology evidence="2">Multi-pass membrane protein</topology>
    </subcellularLocation>
</comment>
<dbReference type="Proteomes" id="UP000294832">
    <property type="component" value="Unassembled WGS sequence"/>
</dbReference>
<feature type="transmembrane region" description="Helical" evidence="3">
    <location>
        <begin position="168"/>
        <end position="188"/>
    </location>
</feature>
<keyword evidence="3" id="KW-1133">Transmembrane helix</keyword>
<feature type="transmembrane region" description="Helical" evidence="3">
    <location>
        <begin position="208"/>
        <end position="230"/>
    </location>
</feature>
<feature type="transmembrane region" description="Helical" evidence="3">
    <location>
        <begin position="79"/>
        <end position="102"/>
    </location>
</feature>
<dbReference type="PRINTS" id="PR01434">
    <property type="entry name" value="NADHDHGNASE5"/>
</dbReference>
<keyword evidence="6" id="KW-1185">Reference proteome</keyword>
<feature type="transmembrane region" description="Helical" evidence="3">
    <location>
        <begin position="271"/>
        <end position="292"/>
    </location>
</feature>
<protein>
    <submittedName>
        <fullName evidence="5">Hydrogenase-4 component D</fullName>
    </submittedName>
</protein>
<comment type="caution">
    <text evidence="5">The sequence shown here is derived from an EMBL/GenBank/DDBJ whole genome shotgun (WGS) entry which is preliminary data.</text>
</comment>
<dbReference type="GO" id="GO:0012505">
    <property type="term" value="C:endomembrane system"/>
    <property type="evidence" value="ECO:0007669"/>
    <property type="project" value="UniProtKB-SubCell"/>
</dbReference>
<dbReference type="RefSeq" id="WP_133039418.1">
    <property type="nucleotide sequence ID" value="NZ_SLWF01000018.1"/>
</dbReference>
<evidence type="ECO:0000313" key="6">
    <source>
        <dbReference type="Proteomes" id="UP000294832"/>
    </source>
</evidence>
<keyword evidence="2 3" id="KW-0812">Transmembrane</keyword>
<feature type="transmembrane region" description="Helical" evidence="3">
    <location>
        <begin position="458"/>
        <end position="478"/>
    </location>
</feature>
<feature type="transmembrane region" description="Helical" evidence="3">
    <location>
        <begin position="6"/>
        <end position="22"/>
    </location>
</feature>
<dbReference type="NCBIfam" id="NF005097">
    <property type="entry name" value="PRK06525.1"/>
    <property type="match status" value="1"/>
</dbReference>
<evidence type="ECO:0000313" key="5">
    <source>
        <dbReference type="EMBL" id="TCN82583.1"/>
    </source>
</evidence>
<organism evidence="5 6">
    <name type="scientific">Shewanella fodinae</name>
    <dbReference type="NCBI Taxonomy" id="552357"/>
    <lineage>
        <taxon>Bacteria</taxon>
        <taxon>Pseudomonadati</taxon>
        <taxon>Pseudomonadota</taxon>
        <taxon>Gammaproteobacteria</taxon>
        <taxon>Alteromonadales</taxon>
        <taxon>Shewanellaceae</taxon>
        <taxon>Shewanella</taxon>
    </lineage>
</organism>
<dbReference type="PANTHER" id="PTHR43373:SF1">
    <property type="entry name" value="NA(+)_H(+) ANTIPORTER SUBUNIT A"/>
    <property type="match status" value="1"/>
</dbReference>
<name>A0A4R2FC28_9GAMM</name>
<evidence type="ECO:0000259" key="4">
    <source>
        <dbReference type="Pfam" id="PF00361"/>
    </source>
</evidence>
<accession>A0A4R2FC28</accession>
<keyword evidence="3" id="KW-0472">Membrane</keyword>
<dbReference type="InterPro" id="IPR001750">
    <property type="entry name" value="ND/Mrp_TM"/>
</dbReference>
<feature type="transmembrane region" description="Helical" evidence="3">
    <location>
        <begin position="332"/>
        <end position="353"/>
    </location>
</feature>
<feature type="transmembrane region" description="Helical" evidence="3">
    <location>
        <begin position="365"/>
        <end position="389"/>
    </location>
</feature>
<dbReference type="InterPro" id="IPR050616">
    <property type="entry name" value="CPA3_Na-H_Antiporter_A"/>
</dbReference>
<feature type="transmembrane region" description="Helical" evidence="3">
    <location>
        <begin position="29"/>
        <end position="50"/>
    </location>
</feature>
<dbReference type="AlphaFoldDB" id="A0A4R2FC28"/>
<dbReference type="GO" id="GO:0016020">
    <property type="term" value="C:membrane"/>
    <property type="evidence" value="ECO:0007669"/>
    <property type="project" value="UniProtKB-SubCell"/>
</dbReference>
<evidence type="ECO:0000256" key="3">
    <source>
        <dbReference type="SAM" id="Phobius"/>
    </source>
</evidence>
<feature type="transmembrane region" description="Helical" evidence="3">
    <location>
        <begin position="299"/>
        <end position="320"/>
    </location>
</feature>
<gene>
    <name evidence="5" type="ORF">EDC91_11851</name>
</gene>
<dbReference type="Pfam" id="PF00361">
    <property type="entry name" value="Proton_antipo_M"/>
    <property type="match status" value="1"/>
</dbReference>
<evidence type="ECO:0000256" key="1">
    <source>
        <dbReference type="ARBA" id="ARBA00004127"/>
    </source>
</evidence>
<feature type="transmembrane region" description="Helical" evidence="3">
    <location>
        <begin position="114"/>
        <end position="133"/>
    </location>
</feature>
<evidence type="ECO:0000256" key="2">
    <source>
        <dbReference type="RuleBase" id="RU000320"/>
    </source>
</evidence>
<dbReference type="PANTHER" id="PTHR43373">
    <property type="entry name" value="NA(+)/H(+) ANTIPORTER SUBUNIT"/>
    <property type="match status" value="1"/>
</dbReference>
<sequence length="479" mass="51773">MENIALATMLLPFIGALLIALMPQRHAKVLCTLFALLATLGMAALAYAYLDSDKTDVTFTLYSYGHTQLFGFVMDRVSLLIGFAVVSLGFLISLYSCGYLTVGNREHPHEGSNRYYALLLVFIGAMAGLTLSSTILGQLLFFEITGGCSWGLIGYYQSPKSLRSALKALLVTHIASIGLYLAAAWLFAKTGTFELTAISQLSDADKLVVFGGVLFAAWGKSAQLPLHMWLPDAMEAPTPVSAYLHAASMVKVGVYIFARAIMSAGTVPHEIGVVGAVMATITMVYGFLMYLPQKDMKRLLAYSTIAQLSYIFLALSLSIFNSKMAFDAGIAYIFNHAYAKSLFFLVAGALSYACGTRMLPQLKGLLRCMPLLGIGFCVAAMAIAGVPPFNGFFSKFPLFAAGFELSHEHWWLLPLLIIALIESVASFAWLLLWFGRTVPGEPSTEVANASAVPMSMKIVLVVLIVMSLISSVIAATWLA</sequence>
<reference evidence="5 6" key="1">
    <citation type="submission" date="2019-03" db="EMBL/GenBank/DDBJ databases">
        <title>Freshwater and sediment microbial communities from various areas in North America, analyzing microbe dynamics in response to fracking.</title>
        <authorList>
            <person name="Lamendella R."/>
        </authorList>
    </citation>
    <scope>NUCLEOTIDE SEQUENCE [LARGE SCALE GENOMIC DNA]</scope>
    <source>
        <strain evidence="5 6">74A</strain>
    </source>
</reference>
<dbReference type="EMBL" id="SLWF01000018">
    <property type="protein sequence ID" value="TCN82583.1"/>
    <property type="molecule type" value="Genomic_DNA"/>
</dbReference>
<dbReference type="OrthoDB" id="9768329at2"/>